<proteinExistence type="predicted"/>
<keyword evidence="3" id="KW-1185">Reference proteome</keyword>
<sequence length="178" mass="20031">MSESSNKLKEQFVNTLPMLLLAGGAIYLVSKVLKGAGETADSIAQALQLKKSDEQVKSEQRSSAAIEQYVNDVQKVQKSTRPDGFWAQIAERIYRDTRYSATGDNHEDARYCMSYVQNDADFALLYKYYGKRQETWFGVIPDGDPKDLTQAISSNLNNAQKKIINADYARKGVSIRFI</sequence>
<protein>
    <submittedName>
        <fullName evidence="2">Uncharacterized protein</fullName>
    </submittedName>
</protein>
<name>A0ABP8MXJ3_9BACT</name>
<reference evidence="3" key="1">
    <citation type="journal article" date="2019" name="Int. J. Syst. Evol. Microbiol.">
        <title>The Global Catalogue of Microorganisms (GCM) 10K type strain sequencing project: providing services to taxonomists for standard genome sequencing and annotation.</title>
        <authorList>
            <consortium name="The Broad Institute Genomics Platform"/>
            <consortium name="The Broad Institute Genome Sequencing Center for Infectious Disease"/>
            <person name="Wu L."/>
            <person name="Ma J."/>
        </authorList>
    </citation>
    <scope>NUCLEOTIDE SEQUENCE [LARGE SCALE GENOMIC DNA]</scope>
    <source>
        <strain evidence="3">JCM 31921</strain>
    </source>
</reference>
<keyword evidence="1" id="KW-0472">Membrane</keyword>
<keyword evidence="1" id="KW-1133">Transmembrane helix</keyword>
<evidence type="ECO:0000313" key="3">
    <source>
        <dbReference type="Proteomes" id="UP001501410"/>
    </source>
</evidence>
<feature type="transmembrane region" description="Helical" evidence="1">
    <location>
        <begin position="12"/>
        <end position="30"/>
    </location>
</feature>
<dbReference type="EMBL" id="BAABEZ010000022">
    <property type="protein sequence ID" value="GAA4457034.1"/>
    <property type="molecule type" value="Genomic_DNA"/>
</dbReference>
<accession>A0ABP8MXJ3</accession>
<evidence type="ECO:0000313" key="2">
    <source>
        <dbReference type="EMBL" id="GAA4457034.1"/>
    </source>
</evidence>
<evidence type="ECO:0000256" key="1">
    <source>
        <dbReference type="SAM" id="Phobius"/>
    </source>
</evidence>
<organism evidence="2 3">
    <name type="scientific">Rurimicrobium arvi</name>
    <dbReference type="NCBI Taxonomy" id="2049916"/>
    <lineage>
        <taxon>Bacteria</taxon>
        <taxon>Pseudomonadati</taxon>
        <taxon>Bacteroidota</taxon>
        <taxon>Chitinophagia</taxon>
        <taxon>Chitinophagales</taxon>
        <taxon>Chitinophagaceae</taxon>
        <taxon>Rurimicrobium</taxon>
    </lineage>
</organism>
<dbReference type="RefSeq" id="WP_344827201.1">
    <property type="nucleotide sequence ID" value="NZ_BAABEZ010000022.1"/>
</dbReference>
<keyword evidence="1" id="KW-0812">Transmembrane</keyword>
<gene>
    <name evidence="2" type="ORF">GCM10023092_23240</name>
</gene>
<dbReference type="Proteomes" id="UP001501410">
    <property type="component" value="Unassembled WGS sequence"/>
</dbReference>
<comment type="caution">
    <text evidence="2">The sequence shown here is derived from an EMBL/GenBank/DDBJ whole genome shotgun (WGS) entry which is preliminary data.</text>
</comment>